<reference evidence="1" key="1">
    <citation type="journal article" date="2015" name="Genome Biol. Evol.">
        <title>Organellar Genomes of White Spruce (Picea glauca): Assembly and Annotation.</title>
        <authorList>
            <person name="Jackman S.D."/>
            <person name="Warren R.L."/>
            <person name="Gibb E.A."/>
            <person name="Vandervalk B.P."/>
            <person name="Mohamadi H."/>
            <person name="Chu J."/>
            <person name="Raymond A."/>
            <person name="Pleasance S."/>
            <person name="Coope R."/>
            <person name="Wildung M.R."/>
            <person name="Ritland C.E."/>
            <person name="Bousquet J."/>
            <person name="Jones S.J."/>
            <person name="Bohlmann J."/>
            <person name="Birol I."/>
        </authorList>
    </citation>
    <scope>NUCLEOTIDE SEQUENCE [LARGE SCALE GENOMIC DNA]</scope>
    <source>
        <tissue evidence="1">Flushing bud</tissue>
    </source>
</reference>
<sequence>MPTPSLLTLLYMHLPLRALEQTLHLLLNLSLERSLAKGCLCL</sequence>
<dbReference type="AlphaFoldDB" id="A0A117NHG4"/>
<name>A0A117NHG4_PICGL</name>
<accession>A0A117NHG4</accession>
<evidence type="ECO:0000313" key="1">
    <source>
        <dbReference type="EMBL" id="KUM48307.1"/>
    </source>
</evidence>
<keyword evidence="1" id="KW-0496">Mitochondrion</keyword>
<dbReference type="EMBL" id="LKAM01000006">
    <property type="protein sequence ID" value="KUM48307.1"/>
    <property type="molecule type" value="Genomic_DNA"/>
</dbReference>
<gene>
    <name evidence="1" type="ORF">ABT39_MTgene5307</name>
</gene>
<organism evidence="1">
    <name type="scientific">Picea glauca</name>
    <name type="common">White spruce</name>
    <name type="synonym">Pinus glauca</name>
    <dbReference type="NCBI Taxonomy" id="3330"/>
    <lineage>
        <taxon>Eukaryota</taxon>
        <taxon>Viridiplantae</taxon>
        <taxon>Streptophyta</taxon>
        <taxon>Embryophyta</taxon>
        <taxon>Tracheophyta</taxon>
        <taxon>Spermatophyta</taxon>
        <taxon>Pinopsida</taxon>
        <taxon>Pinidae</taxon>
        <taxon>Conifers I</taxon>
        <taxon>Pinales</taxon>
        <taxon>Pinaceae</taxon>
        <taxon>Picea</taxon>
    </lineage>
</organism>
<protein>
    <submittedName>
        <fullName evidence="1">Uncharacterized protein</fullName>
    </submittedName>
</protein>
<comment type="caution">
    <text evidence="1">The sequence shown here is derived from an EMBL/GenBank/DDBJ whole genome shotgun (WGS) entry which is preliminary data.</text>
</comment>
<proteinExistence type="predicted"/>
<geneLocation type="mitochondrion" evidence="1"/>